<dbReference type="SMART" id="SM00234">
    <property type="entry name" value="START"/>
    <property type="match status" value="1"/>
</dbReference>
<dbReference type="GO" id="GO:0035023">
    <property type="term" value="P:regulation of Rho protein signal transduction"/>
    <property type="evidence" value="ECO:0007669"/>
    <property type="project" value="TreeGrafter"/>
</dbReference>
<dbReference type="CDD" id="cd09592">
    <property type="entry name" value="SAM_DLC2"/>
    <property type="match status" value="1"/>
</dbReference>
<dbReference type="SUPFAM" id="SSF48350">
    <property type="entry name" value="GTPase activation domain, GAP"/>
    <property type="match status" value="1"/>
</dbReference>
<dbReference type="InterPro" id="IPR002913">
    <property type="entry name" value="START_lipid-bd_dom"/>
</dbReference>
<evidence type="ECO:0000256" key="2">
    <source>
        <dbReference type="ARBA" id="ARBA00022468"/>
    </source>
</evidence>
<feature type="domain" description="Rho-GAP" evidence="5">
    <location>
        <begin position="490"/>
        <end position="696"/>
    </location>
</feature>
<dbReference type="Gene3D" id="3.30.530.20">
    <property type="match status" value="1"/>
</dbReference>
<proteinExistence type="predicted"/>
<dbReference type="GeneTree" id="ENSGT00950000183061"/>
<dbReference type="InterPro" id="IPR023393">
    <property type="entry name" value="START-like_dom_sf"/>
</dbReference>
<dbReference type="GO" id="GO:0007165">
    <property type="term" value="P:signal transduction"/>
    <property type="evidence" value="ECO:0007669"/>
    <property type="project" value="InterPro"/>
</dbReference>
<dbReference type="Proteomes" id="UP000694546">
    <property type="component" value="Chromosome 16"/>
</dbReference>
<organism evidence="7 8">
    <name type="scientific">Gadus morhua</name>
    <name type="common">Atlantic cod</name>
    <dbReference type="NCBI Taxonomy" id="8049"/>
    <lineage>
        <taxon>Eukaryota</taxon>
        <taxon>Metazoa</taxon>
        <taxon>Chordata</taxon>
        <taxon>Craniata</taxon>
        <taxon>Vertebrata</taxon>
        <taxon>Euteleostomi</taxon>
        <taxon>Actinopterygii</taxon>
        <taxon>Neopterygii</taxon>
        <taxon>Teleostei</taxon>
        <taxon>Neoteleostei</taxon>
        <taxon>Acanthomorphata</taxon>
        <taxon>Zeiogadaria</taxon>
        <taxon>Gadariae</taxon>
        <taxon>Gadiformes</taxon>
        <taxon>Gadoidei</taxon>
        <taxon>Gadidae</taxon>
        <taxon>Gadus</taxon>
    </lineage>
</organism>
<feature type="domain" description="START" evidence="6">
    <location>
        <begin position="743"/>
        <end position="905"/>
    </location>
</feature>
<dbReference type="SUPFAM" id="SSF55961">
    <property type="entry name" value="Bet v1-like"/>
    <property type="match status" value="1"/>
</dbReference>
<dbReference type="GO" id="GO:0008289">
    <property type="term" value="F:lipid binding"/>
    <property type="evidence" value="ECO:0007669"/>
    <property type="project" value="InterPro"/>
</dbReference>
<dbReference type="GO" id="GO:0030036">
    <property type="term" value="P:actin cytoskeleton organization"/>
    <property type="evidence" value="ECO:0007669"/>
    <property type="project" value="TreeGrafter"/>
</dbReference>
<name>A0A8C4ZJV0_GADMO</name>
<dbReference type="GO" id="GO:0005096">
    <property type="term" value="F:GTPase activator activity"/>
    <property type="evidence" value="ECO:0007669"/>
    <property type="project" value="UniProtKB-KW"/>
</dbReference>
<evidence type="ECO:0000259" key="6">
    <source>
        <dbReference type="PROSITE" id="PS50848"/>
    </source>
</evidence>
<protein>
    <submittedName>
        <fullName evidence="7">StAR related lipid transfer domain containing 13b</fullName>
    </submittedName>
</protein>
<evidence type="ECO:0000256" key="4">
    <source>
        <dbReference type="SAM" id="MobiDB-lite"/>
    </source>
</evidence>
<dbReference type="InterPro" id="IPR001660">
    <property type="entry name" value="SAM"/>
</dbReference>
<evidence type="ECO:0000313" key="7">
    <source>
        <dbReference type="Ensembl" id="ENSGMOP00000015276.2"/>
    </source>
</evidence>
<dbReference type="Pfam" id="PF00620">
    <property type="entry name" value="RhoGAP"/>
    <property type="match status" value="1"/>
</dbReference>
<dbReference type="PROSITE" id="PS50238">
    <property type="entry name" value="RHOGAP"/>
    <property type="match status" value="1"/>
</dbReference>
<evidence type="ECO:0000259" key="5">
    <source>
        <dbReference type="PROSITE" id="PS50238"/>
    </source>
</evidence>
<feature type="region of interest" description="Disordered" evidence="4">
    <location>
        <begin position="124"/>
        <end position="304"/>
    </location>
</feature>
<evidence type="ECO:0000256" key="3">
    <source>
        <dbReference type="ARBA" id="ARBA00022553"/>
    </source>
</evidence>
<keyword evidence="2" id="KW-0343">GTPase activation</keyword>
<reference evidence="7" key="2">
    <citation type="submission" date="2025-09" db="UniProtKB">
        <authorList>
            <consortium name="Ensembl"/>
        </authorList>
    </citation>
    <scope>IDENTIFICATION</scope>
</reference>
<accession>A0A8C4ZJV0</accession>
<feature type="compositionally biased region" description="Low complexity" evidence="4">
    <location>
        <begin position="184"/>
        <end position="205"/>
    </location>
</feature>
<feature type="region of interest" description="Disordered" evidence="4">
    <location>
        <begin position="386"/>
        <end position="408"/>
    </location>
</feature>
<dbReference type="Pfam" id="PF01852">
    <property type="entry name" value="START"/>
    <property type="match status" value="1"/>
</dbReference>
<dbReference type="OMA" id="CASTLEI"/>
<feature type="compositionally biased region" description="Basic residues" evidence="4">
    <location>
        <begin position="218"/>
        <end position="236"/>
    </location>
</feature>
<dbReference type="AlphaFoldDB" id="A0A8C4ZJV0"/>
<dbReference type="PANTHER" id="PTHR12659">
    <property type="entry name" value="RHO-TYPE GTPASE ACTIVATING PROTEIN"/>
    <property type="match status" value="1"/>
</dbReference>
<dbReference type="PANTHER" id="PTHR12659:SF6">
    <property type="entry name" value="STAR-RELATED LIPID TRANSFER PROTEIN 13"/>
    <property type="match status" value="1"/>
</dbReference>
<keyword evidence="3" id="KW-0597">Phosphoprotein</keyword>
<dbReference type="Gene3D" id="1.10.287.2070">
    <property type="match status" value="1"/>
</dbReference>
<evidence type="ECO:0000313" key="8">
    <source>
        <dbReference type="Proteomes" id="UP000694546"/>
    </source>
</evidence>
<dbReference type="Gene3D" id="1.10.555.10">
    <property type="entry name" value="Rho GTPase activation protein"/>
    <property type="match status" value="1"/>
</dbReference>
<dbReference type="SUPFAM" id="SSF47769">
    <property type="entry name" value="SAM/Pointed domain"/>
    <property type="match status" value="1"/>
</dbReference>
<reference evidence="7" key="1">
    <citation type="submission" date="2025-08" db="UniProtKB">
        <authorList>
            <consortium name="Ensembl"/>
        </authorList>
    </citation>
    <scope>IDENTIFICATION</scope>
</reference>
<dbReference type="Pfam" id="PF07647">
    <property type="entry name" value="SAM_2"/>
    <property type="match status" value="1"/>
</dbReference>
<feature type="compositionally biased region" description="Gly residues" evidence="4">
    <location>
        <begin position="392"/>
        <end position="401"/>
    </location>
</feature>
<dbReference type="PROSITE" id="PS50848">
    <property type="entry name" value="START"/>
    <property type="match status" value="1"/>
</dbReference>
<dbReference type="SMART" id="SM00454">
    <property type="entry name" value="SAM"/>
    <property type="match status" value="1"/>
</dbReference>
<evidence type="ECO:0000256" key="1">
    <source>
        <dbReference type="ARBA" id="ARBA00004170"/>
    </source>
</evidence>
<dbReference type="CDD" id="cd04375">
    <property type="entry name" value="RhoGAP_DLC1"/>
    <property type="match status" value="1"/>
</dbReference>
<feature type="compositionally biased region" description="Basic residues" evidence="4">
    <location>
        <begin position="283"/>
        <end position="293"/>
    </location>
</feature>
<sequence length="936" mass="105403">MFRELPDTHDRECLGSMTPETQDIYLRIDHRHRRSGYRLGRIMARQQLLNKIAGEIEAKEACDWLRAAGFPQYAQLFEDSQFPIDISPVKRDHDFLEKDLVEPLCRRLITLNKCASMKLDVNLPRKKSEDSDEEDWTSRRWSRLQDIDGFPRQPGGGASQRRGRGSPEGGHQQRESVLTDLSEPEVSSLHSESSGGSAPTGGPSTEDSDGSNQDRLRLGHHAGPHLRRACRHRQRRRDPPTAKSPPTNWHQAGVRLRLPGGGGGARPPGAKEPRPMTQCCSRGRPHQRVRQRARVPSVRQPPGDLIDMEKEDLFPHLDDILLHVNGLQQIVDHWSQNVLPAAEAKSQGVVRGGGDAGRIALDFEADAATEGQRTPSNGERDQVSLAELEGSPGPGETGTPGSGASLTRPRRLRWPSFQIANRLSLSVASLQITNQSAGQLSLLQKFSLLRLTATMEKYSMSNRHGWTWSVPKFMKRMKVPDYKDKNVFGVPLIVHVQRSGQPLPLSLQQALRYLRSQCLDQVGLFRKSGVKSRIQALRQMTENSPDNVNYQDQSAYDVADMVKQFFRDLPEPLLTSKLGETFLHIYQYVSKDQRLQAVQAAIMLMSDENREVLQTLLCFLSDVTSSVEENQMTPMNIAVCLAPSLFHLNLLKKDNLSPRALQKKYATGRPDQKDLNENLAATQGLAHMITECNRLFEVPPHLLFMLSIFIKTGLTEISEIVWKQLDIEPGRYENHREKTKPRLQSLLREARERSKYWVSCSSSDNTELCYKKVGGACDWSPVGPPSVVLNRVLPCERHLWDVDLLQWKVTETLDRQTEVFQYVLNRMPPHPSRDFVVIRSWRTDLAKGACSLVSASVEREDSPLLGGVRAVVLESGYLLEPCGSGKSRLTHICRVDLKGRTPDWYNKVFGHICAAEVARIRNSFQPIIADGPETKI</sequence>
<dbReference type="SMART" id="SM00324">
    <property type="entry name" value="RhoGAP"/>
    <property type="match status" value="1"/>
</dbReference>
<dbReference type="InterPro" id="IPR000198">
    <property type="entry name" value="RhoGAP_dom"/>
</dbReference>
<keyword evidence="8" id="KW-1185">Reference proteome</keyword>
<dbReference type="InterPro" id="IPR008936">
    <property type="entry name" value="Rho_GTPase_activation_prot"/>
</dbReference>
<comment type="subcellular location">
    <subcellularLocation>
        <location evidence="1">Membrane</location>
        <topology evidence="1">Peripheral membrane protein</topology>
    </subcellularLocation>
</comment>
<dbReference type="Ensembl" id="ENSGMOT00000015667.2">
    <property type="protein sequence ID" value="ENSGMOP00000015276.2"/>
    <property type="gene ID" value="ENSGMOG00000014281.2"/>
</dbReference>
<dbReference type="InterPro" id="IPR013761">
    <property type="entry name" value="SAM/pointed_sf"/>
</dbReference>